<dbReference type="AlphaFoldDB" id="A0A224YR74"/>
<feature type="signal peptide" evidence="1">
    <location>
        <begin position="1"/>
        <end position="18"/>
    </location>
</feature>
<evidence type="ECO:0000313" key="2">
    <source>
        <dbReference type="EMBL" id="MAA20118.1"/>
    </source>
</evidence>
<organism evidence="2">
    <name type="scientific">Rhipicephalus zambeziensis</name>
    <dbReference type="NCBI Taxonomy" id="60191"/>
    <lineage>
        <taxon>Eukaryota</taxon>
        <taxon>Metazoa</taxon>
        <taxon>Ecdysozoa</taxon>
        <taxon>Arthropoda</taxon>
        <taxon>Chelicerata</taxon>
        <taxon>Arachnida</taxon>
        <taxon>Acari</taxon>
        <taxon>Parasitiformes</taxon>
        <taxon>Ixodida</taxon>
        <taxon>Ixodoidea</taxon>
        <taxon>Ixodidae</taxon>
        <taxon>Rhipicephalinae</taxon>
        <taxon>Rhipicephalus</taxon>
        <taxon>Rhipicephalus</taxon>
    </lineage>
</organism>
<dbReference type="EMBL" id="GFPF01008972">
    <property type="protein sequence ID" value="MAA20118.1"/>
    <property type="molecule type" value="Transcribed_RNA"/>
</dbReference>
<keyword evidence="1" id="KW-0732">Signal</keyword>
<feature type="chain" id="PRO_5012352710" evidence="1">
    <location>
        <begin position="19"/>
        <end position="117"/>
    </location>
</feature>
<proteinExistence type="predicted"/>
<evidence type="ECO:0000256" key="1">
    <source>
        <dbReference type="SAM" id="SignalP"/>
    </source>
</evidence>
<protein>
    <submittedName>
        <fullName evidence="2">Uncharacterized protein</fullName>
    </submittedName>
</protein>
<reference evidence="2" key="1">
    <citation type="journal article" date="2017" name="Parasit. Vectors">
        <title>Sialotranscriptomics of Rhipicephalus zambeziensis reveals intricate expression profiles of secretory proteins and suggests tight temporal transcriptional regulation during blood-feeding.</title>
        <authorList>
            <person name="de Castro M.H."/>
            <person name="de Klerk D."/>
            <person name="Pienaar R."/>
            <person name="Rees D.J.G."/>
            <person name="Mans B.J."/>
        </authorList>
    </citation>
    <scope>NUCLEOTIDE SEQUENCE</scope>
    <source>
        <tissue evidence="2">Salivary glands</tissue>
    </source>
</reference>
<accession>A0A224YR74</accession>
<sequence length="117" mass="13175">MWWRVIVCFYSYYFLCSAFDLLNSSNPVAAGFKAPLRPSTFAHQREVMEAAGQQLMELRLGNERLIAQDGRRMSVIAMAFTLKSVSLLAEKLFGANLFEPRTRYLLAGSESPTCGRS</sequence>
<name>A0A224YR74_9ACAR</name>